<reference evidence="3" key="1">
    <citation type="journal article" date="2019" name="Int. J. Syst. Evol. Microbiol.">
        <title>The Global Catalogue of Microorganisms (GCM) 10K type strain sequencing project: providing services to taxonomists for standard genome sequencing and annotation.</title>
        <authorList>
            <consortium name="The Broad Institute Genomics Platform"/>
            <consortium name="The Broad Institute Genome Sequencing Center for Infectious Disease"/>
            <person name="Wu L."/>
            <person name="Ma J."/>
        </authorList>
    </citation>
    <scope>NUCLEOTIDE SEQUENCE [LARGE SCALE GENOMIC DNA]</scope>
    <source>
        <strain evidence="3">TBRC 5781</strain>
    </source>
</reference>
<organism evidence="2 3">
    <name type="scientific">Rhizobium lemnae</name>
    <dbReference type="NCBI Taxonomy" id="1214924"/>
    <lineage>
        <taxon>Bacteria</taxon>
        <taxon>Pseudomonadati</taxon>
        <taxon>Pseudomonadota</taxon>
        <taxon>Alphaproteobacteria</taxon>
        <taxon>Hyphomicrobiales</taxon>
        <taxon>Rhizobiaceae</taxon>
        <taxon>Rhizobium/Agrobacterium group</taxon>
        <taxon>Rhizobium</taxon>
    </lineage>
</organism>
<evidence type="ECO:0000313" key="3">
    <source>
        <dbReference type="Proteomes" id="UP001595697"/>
    </source>
</evidence>
<comment type="caution">
    <text evidence="2">The sequence shown here is derived from an EMBL/GenBank/DDBJ whole genome shotgun (WGS) entry which is preliminary data.</text>
</comment>
<name>A0ABV8E591_9HYPH</name>
<proteinExistence type="predicted"/>
<dbReference type="InterPro" id="IPR021139">
    <property type="entry name" value="NYN"/>
</dbReference>
<protein>
    <submittedName>
        <fullName evidence="2">NYN domain-containing protein</fullName>
    </submittedName>
</protein>
<evidence type="ECO:0000313" key="2">
    <source>
        <dbReference type="EMBL" id="MFC3966992.1"/>
    </source>
</evidence>
<dbReference type="EMBL" id="JBHSBD010000008">
    <property type="protein sequence ID" value="MFC3966992.1"/>
    <property type="molecule type" value="Genomic_DNA"/>
</dbReference>
<feature type="domain" description="NYN" evidence="1">
    <location>
        <begin position="12"/>
        <end position="150"/>
    </location>
</feature>
<keyword evidence="3" id="KW-1185">Reference proteome</keyword>
<sequence length="184" mass="19871">MDCIILVDNSNIFIEGQKASAFRKGQLPAEAGGKRPADPSWRIDFAKLLKVLANGRNIHAAFLVGSRPPPKDDVWEMAKNGGFEVITHDRDSQNKEKAVDTELVAQGTLAVATGPNTGVLVIASGDRDFIPLVNIAHKRGWTVEMAAFQSAFTDGGEMATTVDMTRPLDGSLDLIGHNAYKWPA</sequence>
<dbReference type="Gene3D" id="3.40.50.1010">
    <property type="entry name" value="5'-nuclease"/>
    <property type="match status" value="1"/>
</dbReference>
<gene>
    <name evidence="2" type="ORF">ACFOVS_02315</name>
</gene>
<dbReference type="Proteomes" id="UP001595697">
    <property type="component" value="Unassembled WGS sequence"/>
</dbReference>
<dbReference type="RefSeq" id="WP_247260518.1">
    <property type="nucleotide sequence ID" value="NZ_JALJQZ010000010.1"/>
</dbReference>
<accession>A0ABV8E591</accession>
<dbReference type="Pfam" id="PF01936">
    <property type="entry name" value="NYN"/>
    <property type="match status" value="1"/>
</dbReference>
<evidence type="ECO:0000259" key="1">
    <source>
        <dbReference type="Pfam" id="PF01936"/>
    </source>
</evidence>